<feature type="region of interest" description="Disordered" evidence="1">
    <location>
        <begin position="1"/>
        <end position="46"/>
    </location>
</feature>
<name>A0A179UHV9_BLAGS</name>
<dbReference type="EMBL" id="GG657453">
    <property type="protein sequence ID" value="OAT07636.1"/>
    <property type="molecule type" value="Genomic_DNA"/>
</dbReference>
<dbReference type="AlphaFoldDB" id="A0A179UHV9"/>
<evidence type="ECO:0000313" key="2">
    <source>
        <dbReference type="EMBL" id="OAT07636.1"/>
    </source>
</evidence>
<dbReference type="GeneID" id="42528836"/>
<gene>
    <name evidence="2" type="ORF">BDBG_16873</name>
</gene>
<organism evidence="2 3">
    <name type="scientific">Blastomyces gilchristii (strain SLH14081)</name>
    <name type="common">Blastomyces dermatitidis</name>
    <dbReference type="NCBI Taxonomy" id="559298"/>
    <lineage>
        <taxon>Eukaryota</taxon>
        <taxon>Fungi</taxon>
        <taxon>Dikarya</taxon>
        <taxon>Ascomycota</taxon>
        <taxon>Pezizomycotina</taxon>
        <taxon>Eurotiomycetes</taxon>
        <taxon>Eurotiomycetidae</taxon>
        <taxon>Onygenales</taxon>
        <taxon>Ajellomycetaceae</taxon>
        <taxon>Blastomyces</taxon>
    </lineage>
</organism>
<evidence type="ECO:0000256" key="1">
    <source>
        <dbReference type="SAM" id="MobiDB-lite"/>
    </source>
</evidence>
<protein>
    <submittedName>
        <fullName evidence="2">Uncharacterized protein</fullName>
    </submittedName>
</protein>
<dbReference type="KEGG" id="bgh:BDBG_16873"/>
<accession>A0A179UHV9</accession>
<dbReference type="Proteomes" id="UP000002038">
    <property type="component" value="Unassembled WGS sequence"/>
</dbReference>
<proteinExistence type="predicted"/>
<dbReference type="RefSeq" id="XP_031577873.1">
    <property type="nucleotide sequence ID" value="XM_031724734.1"/>
</dbReference>
<evidence type="ECO:0000313" key="3">
    <source>
        <dbReference type="Proteomes" id="UP000002038"/>
    </source>
</evidence>
<feature type="compositionally biased region" description="Basic and acidic residues" evidence="1">
    <location>
        <begin position="34"/>
        <end position="46"/>
    </location>
</feature>
<keyword evidence="3" id="KW-1185">Reference proteome</keyword>
<reference evidence="3" key="1">
    <citation type="journal article" date="2015" name="PLoS Genet.">
        <title>The dynamic genome and transcriptome of the human fungal pathogen Blastomyces and close relative Emmonsia.</title>
        <authorList>
            <person name="Munoz J.F."/>
            <person name="Gauthier G.M."/>
            <person name="Desjardins C.A."/>
            <person name="Gallo J.E."/>
            <person name="Holder J."/>
            <person name="Sullivan T.D."/>
            <person name="Marty A.J."/>
            <person name="Carmen J.C."/>
            <person name="Chen Z."/>
            <person name="Ding L."/>
            <person name="Gujja S."/>
            <person name="Magrini V."/>
            <person name="Misas E."/>
            <person name="Mitreva M."/>
            <person name="Priest M."/>
            <person name="Saif S."/>
            <person name="Whiston E.A."/>
            <person name="Young S."/>
            <person name="Zeng Q."/>
            <person name="Goldman W.E."/>
            <person name="Mardis E.R."/>
            <person name="Taylor J.W."/>
            <person name="McEwen J.G."/>
            <person name="Clay O.K."/>
            <person name="Klein B.S."/>
            <person name="Cuomo C.A."/>
        </authorList>
    </citation>
    <scope>NUCLEOTIDE SEQUENCE [LARGE SCALE GENOMIC DNA]</scope>
    <source>
        <strain evidence="3">SLH14081</strain>
    </source>
</reference>
<dbReference type="VEuPathDB" id="FungiDB:BDBG_16873"/>
<sequence length="67" mass="7728">MPLGPKVRRPSPLTLAVDGELSVSKPHSASSKYNRPDARPRKFGSDMLESNERWQKIMFAREWVMQE</sequence>